<feature type="non-terminal residue" evidence="2">
    <location>
        <position position="30"/>
    </location>
</feature>
<comment type="caution">
    <text evidence="2">The sequence shown here is derived from an EMBL/GenBank/DDBJ whole genome shotgun (WGS) entry which is preliminary data.</text>
</comment>
<keyword evidence="1" id="KW-0812">Transmembrane</keyword>
<name>A0A5J4PPW3_9ZZZZ</name>
<reference evidence="2" key="1">
    <citation type="submission" date="2019-03" db="EMBL/GenBank/DDBJ databases">
        <title>Single cell metagenomics reveals metabolic interactions within the superorganism composed of flagellate Streblomastix strix and complex community of Bacteroidetes bacteria on its surface.</title>
        <authorList>
            <person name="Treitli S.C."/>
            <person name="Kolisko M."/>
            <person name="Husnik F."/>
            <person name="Keeling P."/>
            <person name="Hampl V."/>
        </authorList>
    </citation>
    <scope>NUCLEOTIDE SEQUENCE</scope>
    <source>
        <strain evidence="2">STM</strain>
    </source>
</reference>
<protein>
    <submittedName>
        <fullName evidence="2">V/A-type H+/Na+-transporting ATPase subunit K</fullName>
    </submittedName>
</protein>
<keyword evidence="1" id="KW-0472">Membrane</keyword>
<feature type="transmembrane region" description="Helical" evidence="1">
    <location>
        <begin position="6"/>
        <end position="27"/>
    </location>
</feature>
<keyword evidence="1" id="KW-1133">Transmembrane helix</keyword>
<evidence type="ECO:0000256" key="1">
    <source>
        <dbReference type="SAM" id="Phobius"/>
    </source>
</evidence>
<proteinExistence type="predicted"/>
<sequence>MEVNLFIAYVGIAIMIGLSGIGSSYGVTIA</sequence>
<accession>A0A5J4PPW3</accession>
<dbReference type="AlphaFoldDB" id="A0A5J4PPW3"/>
<dbReference type="EMBL" id="SNRY01007342">
    <property type="protein sequence ID" value="KAA6310599.1"/>
    <property type="molecule type" value="Genomic_DNA"/>
</dbReference>
<gene>
    <name evidence="2" type="ORF">EZS27_038123</name>
</gene>
<evidence type="ECO:0000313" key="2">
    <source>
        <dbReference type="EMBL" id="KAA6310599.1"/>
    </source>
</evidence>
<organism evidence="2">
    <name type="scientific">termite gut metagenome</name>
    <dbReference type="NCBI Taxonomy" id="433724"/>
    <lineage>
        <taxon>unclassified sequences</taxon>
        <taxon>metagenomes</taxon>
        <taxon>organismal metagenomes</taxon>
    </lineage>
</organism>